<dbReference type="GO" id="GO:0048589">
    <property type="term" value="P:developmental growth"/>
    <property type="evidence" value="ECO:0007669"/>
    <property type="project" value="UniProtKB-ARBA"/>
</dbReference>
<gene>
    <name evidence="26" type="ORF">M514_06056</name>
</gene>
<dbReference type="SMART" id="SM00179">
    <property type="entry name" value="EGF_CA"/>
    <property type="match status" value="7"/>
</dbReference>
<dbReference type="FunFam" id="2.10.25.10:FF:000508">
    <property type="entry name" value="Eyes shut homolog"/>
    <property type="match status" value="1"/>
</dbReference>
<feature type="disulfide bond" evidence="19">
    <location>
        <begin position="462"/>
        <end position="471"/>
    </location>
</feature>
<feature type="disulfide bond" evidence="19">
    <location>
        <begin position="576"/>
        <end position="585"/>
    </location>
</feature>
<feature type="domain" description="EGF-like" evidence="24">
    <location>
        <begin position="355"/>
        <end position="393"/>
    </location>
</feature>
<dbReference type="SMART" id="SM00181">
    <property type="entry name" value="EGF"/>
    <property type="match status" value="9"/>
</dbReference>
<dbReference type="GO" id="GO:0007219">
    <property type="term" value="P:Notch signaling pathway"/>
    <property type="evidence" value="ECO:0007669"/>
    <property type="project" value="InterPro"/>
</dbReference>
<evidence type="ECO:0000256" key="14">
    <source>
        <dbReference type="ARBA" id="ARBA00023136"/>
    </source>
</evidence>
<evidence type="ECO:0000256" key="8">
    <source>
        <dbReference type="ARBA" id="ARBA00022729"/>
    </source>
</evidence>
<feature type="domain" description="EGF-like" evidence="24">
    <location>
        <begin position="395"/>
        <end position="431"/>
    </location>
</feature>
<evidence type="ECO:0000256" key="3">
    <source>
        <dbReference type="ARBA" id="ARBA00004479"/>
    </source>
</evidence>
<dbReference type="PROSITE" id="PS01186">
    <property type="entry name" value="EGF_2"/>
    <property type="match status" value="5"/>
</dbReference>
<dbReference type="AlphaFoldDB" id="A0A085NML4"/>
<feature type="disulfide bond" evidence="20">
    <location>
        <begin position="261"/>
        <end position="273"/>
    </location>
</feature>
<dbReference type="FunFam" id="2.10.25.10:FF:000109">
    <property type="entry name" value="Notch homolog 4, [Drosophila]"/>
    <property type="match status" value="1"/>
</dbReference>
<feature type="domain" description="EGF-like" evidence="24">
    <location>
        <begin position="588"/>
        <end position="625"/>
    </location>
</feature>
<feature type="compositionally biased region" description="Pro residues" evidence="22">
    <location>
        <begin position="848"/>
        <end position="857"/>
    </location>
</feature>
<sequence length="903" mass="98494">IFATSDLPHCRLQGANHGILSQAKRISGQSRPLPFLDGLLNRRSAVSWSTSMQVLLLRLVGAFLLMARMSRSLGTLEFRINSFQNYDALDADGVCCKAATPGPSTKSVCSPVCNLVFRVCLETERTNVQTNPSCTLGGWLMSSIDSGREYLSLLRQSDRVTATSSVMKHAVNYRWPGKLIMTVEIWHQPNGSSSTQLHALGTDYAVATDRQLLLRVAERKRLPVSGRWNVEEYSNAHSRLRLQLRFVCSEHYYGPQCETFCSSRNDSGGHYSCDKDGTKICMLGWQGPKCKDAVCKKGCKYGTCERPGDCVCISGYVGIDCDVCKRYPGCMHGTCSKPFECTCLKGWGGVFCNQDLNFCVNKKPCQNGGVCSNSGSGSYTCACAPGYSGTNCELKVETCQMNPCQNGGTCHESGANYTCSCAANFSGRHCQTNAQTCKEKPCENDAICVDDSPSQLGYRCLCKPGWEGTNCDTERDECRSEPCMNGGSCVTKFGGFHCVCPVGFVGDRCESNVDDCPENACLNGGTCEDEVNNFRCHCPQGFMGTLCQTNIDDCLKRPCLNGGSCIDLVNDFACVCPPGYKGKDCSVRLGGCDANPCLNGGTCRNVHHRDYVCQCPPCTAGRNCHIRNQDCPWNGTFKPYITSPPVAISDGGRQLVDELRTSVSEIPMLVGAPLGGALVLLIVALFFIACLMYRKGKRSSRAASPAVIKNNLKAYQQQNHWNEWNLCKDSAAKGYAISKDVDFSSPYSALEAKGLSEEKEDVYTGKVFGSSAKPYSIKQGRNINQYETFVGVYPLRGTRRKCDTANMPKQYCNAADDEQDHHYGCASAMEPGERSSSPTYKSTECAVPVPPKKPAPLLPAGDRMLSHVSVDAQRLEAMSHGDTATYESQLCTEPCDTNRVSQV</sequence>
<dbReference type="PROSITE" id="PS51051">
    <property type="entry name" value="DSL"/>
    <property type="match status" value="1"/>
</dbReference>
<evidence type="ECO:0000256" key="20">
    <source>
        <dbReference type="PROSITE-ProRule" id="PRU00377"/>
    </source>
</evidence>
<feature type="disulfide bond" evidence="19">
    <location>
        <begin position="421"/>
        <end position="430"/>
    </location>
</feature>
<dbReference type="GO" id="GO:0032991">
    <property type="term" value="C:protein-containing complex"/>
    <property type="evidence" value="ECO:0007669"/>
    <property type="project" value="TreeGrafter"/>
</dbReference>
<accession>A0A085NML4</accession>
<feature type="disulfide bond" evidence="19">
    <location>
        <begin position="615"/>
        <end position="624"/>
    </location>
</feature>
<dbReference type="GO" id="GO:0046331">
    <property type="term" value="P:lateral inhibition"/>
    <property type="evidence" value="ECO:0007669"/>
    <property type="project" value="UniProtKB-ARBA"/>
</dbReference>
<keyword evidence="7 21" id="KW-0812">Transmembrane</keyword>
<dbReference type="Gene3D" id="2.10.25.10">
    <property type="entry name" value="Laminin"/>
    <property type="match status" value="8"/>
</dbReference>
<protein>
    <recommendedName>
        <fullName evidence="21">Delta-like protein</fullName>
    </recommendedName>
</protein>
<keyword evidence="8 21" id="KW-0732">Signal</keyword>
<dbReference type="GO" id="GO:0005856">
    <property type="term" value="C:cytoskeleton"/>
    <property type="evidence" value="ECO:0007669"/>
    <property type="project" value="UniProtKB-SubCell"/>
</dbReference>
<evidence type="ECO:0000256" key="5">
    <source>
        <dbReference type="ARBA" id="ARBA00022490"/>
    </source>
</evidence>
<dbReference type="InterPro" id="IPR011651">
    <property type="entry name" value="Notch_ligand_N"/>
</dbReference>
<keyword evidence="14 21" id="KW-0472">Membrane</keyword>
<reference evidence="26" key="1">
    <citation type="journal article" date="2014" name="Nat. Genet.">
        <title>Genome and transcriptome of the porcine whipworm Trichuris suis.</title>
        <authorList>
            <person name="Jex A.R."/>
            <person name="Nejsum P."/>
            <person name="Schwarz E.M."/>
            <person name="Hu L."/>
            <person name="Young N.D."/>
            <person name="Hall R.S."/>
            <person name="Korhonen P.K."/>
            <person name="Liao S."/>
            <person name="Thamsborg S."/>
            <person name="Xia J."/>
            <person name="Xu P."/>
            <person name="Wang S."/>
            <person name="Scheerlinck J.P."/>
            <person name="Hofmann A."/>
            <person name="Sternberg P.W."/>
            <person name="Wang J."/>
            <person name="Gasser R.B."/>
        </authorList>
    </citation>
    <scope>NUCLEOTIDE SEQUENCE [LARGE SCALE GENOMIC DNA]</scope>
    <source>
        <strain evidence="26">DCEP-RM93F</strain>
    </source>
</reference>
<feature type="domain" description="DSL" evidence="25">
    <location>
        <begin position="246"/>
        <end position="290"/>
    </location>
</feature>
<dbReference type="SMART" id="SM00051">
    <property type="entry name" value="DSL"/>
    <property type="match status" value="1"/>
</dbReference>
<dbReference type="InterPro" id="IPR001881">
    <property type="entry name" value="EGF-like_Ca-bd_dom"/>
</dbReference>
<dbReference type="EMBL" id="KL367486">
    <property type="protein sequence ID" value="KFD70710.1"/>
    <property type="molecule type" value="Genomic_DNA"/>
</dbReference>
<organism evidence="26">
    <name type="scientific">Trichuris suis</name>
    <name type="common">pig whipworm</name>
    <dbReference type="NCBI Taxonomy" id="68888"/>
    <lineage>
        <taxon>Eukaryota</taxon>
        <taxon>Metazoa</taxon>
        <taxon>Ecdysozoa</taxon>
        <taxon>Nematoda</taxon>
        <taxon>Enoplea</taxon>
        <taxon>Dorylaimia</taxon>
        <taxon>Trichinellida</taxon>
        <taxon>Trichuridae</taxon>
        <taxon>Trichuris</taxon>
    </lineage>
</organism>
<evidence type="ECO:0000256" key="15">
    <source>
        <dbReference type="ARBA" id="ARBA00023157"/>
    </source>
</evidence>
<feature type="domain" description="EGF-like" evidence="24">
    <location>
        <begin position="474"/>
        <end position="510"/>
    </location>
</feature>
<feature type="region of interest" description="Disordered" evidence="22">
    <location>
        <begin position="828"/>
        <end position="859"/>
    </location>
</feature>
<dbReference type="GO" id="GO:0048018">
    <property type="term" value="F:receptor ligand activity"/>
    <property type="evidence" value="ECO:0007669"/>
    <property type="project" value="UniProtKB-ARBA"/>
</dbReference>
<dbReference type="SUPFAM" id="SSF57196">
    <property type="entry name" value="EGF/Laminin"/>
    <property type="match status" value="7"/>
</dbReference>
<feature type="non-terminal residue" evidence="26">
    <location>
        <position position="1"/>
    </location>
</feature>
<dbReference type="PROSITE" id="PS00022">
    <property type="entry name" value="EGF_1"/>
    <property type="match status" value="7"/>
</dbReference>
<feature type="disulfide bond" evidence="20">
    <location>
        <begin position="248"/>
        <end position="257"/>
    </location>
</feature>
<comment type="caution">
    <text evidence="19">Lacks conserved residue(s) required for the propagation of feature annotation.</text>
</comment>
<dbReference type="FunFam" id="2.10.25.10:FF:000061">
    <property type="entry name" value="Delta-like protein"/>
    <property type="match status" value="1"/>
</dbReference>
<evidence type="ECO:0000256" key="11">
    <source>
        <dbReference type="ARBA" id="ARBA00022837"/>
    </source>
</evidence>
<dbReference type="Pfam" id="PF07657">
    <property type="entry name" value="MNNL"/>
    <property type="match status" value="1"/>
</dbReference>
<feature type="disulfide bond" evidence="19">
    <location>
        <begin position="383"/>
        <end position="392"/>
    </location>
</feature>
<dbReference type="GO" id="GO:0007157">
    <property type="term" value="P:heterophilic cell-cell adhesion via plasma membrane cell adhesion molecules"/>
    <property type="evidence" value="ECO:0007669"/>
    <property type="project" value="TreeGrafter"/>
</dbReference>
<evidence type="ECO:0000259" key="24">
    <source>
        <dbReference type="PROSITE" id="PS50026"/>
    </source>
</evidence>
<dbReference type="Proteomes" id="UP000030758">
    <property type="component" value="Unassembled WGS sequence"/>
</dbReference>
<evidence type="ECO:0000256" key="19">
    <source>
        <dbReference type="PROSITE-ProRule" id="PRU00076"/>
    </source>
</evidence>
<evidence type="ECO:0000256" key="7">
    <source>
        <dbReference type="ARBA" id="ARBA00022692"/>
    </source>
</evidence>
<dbReference type="InterPro" id="IPR001774">
    <property type="entry name" value="DSL"/>
</dbReference>
<dbReference type="GO" id="GO:0005886">
    <property type="term" value="C:plasma membrane"/>
    <property type="evidence" value="ECO:0007669"/>
    <property type="project" value="TreeGrafter"/>
</dbReference>
<evidence type="ECO:0000256" key="2">
    <source>
        <dbReference type="ARBA" id="ARBA00004316"/>
    </source>
</evidence>
<keyword evidence="4 21" id="KW-0217">Developmental protein</keyword>
<evidence type="ECO:0000256" key="17">
    <source>
        <dbReference type="ARBA" id="ARBA00023212"/>
    </source>
</evidence>
<evidence type="ECO:0000256" key="13">
    <source>
        <dbReference type="ARBA" id="ARBA00022989"/>
    </source>
</evidence>
<evidence type="ECO:0000256" key="16">
    <source>
        <dbReference type="ARBA" id="ARBA00023180"/>
    </source>
</evidence>
<evidence type="ECO:0000256" key="4">
    <source>
        <dbReference type="ARBA" id="ARBA00022473"/>
    </source>
</evidence>
<evidence type="ECO:0000256" key="23">
    <source>
        <dbReference type="SAM" id="Phobius"/>
    </source>
</evidence>
<evidence type="ECO:0000259" key="25">
    <source>
        <dbReference type="PROSITE" id="PS51051"/>
    </source>
</evidence>
<dbReference type="Gene3D" id="2.60.40.3510">
    <property type="match status" value="1"/>
</dbReference>
<keyword evidence="12" id="KW-0832">Ubl conjugation</keyword>
<dbReference type="Gene3D" id="2.10.25.140">
    <property type="match status" value="1"/>
</dbReference>
<keyword evidence="15 19" id="KW-1015">Disulfide bond</keyword>
<keyword evidence="18" id="KW-0966">Cell projection</keyword>
<keyword evidence="9 21" id="KW-0677">Repeat</keyword>
<keyword evidence="5" id="KW-0963">Cytoplasm</keyword>
<evidence type="ECO:0000256" key="12">
    <source>
        <dbReference type="ARBA" id="ARBA00022843"/>
    </source>
</evidence>
<evidence type="ECO:0000256" key="10">
    <source>
        <dbReference type="ARBA" id="ARBA00022782"/>
    </source>
</evidence>
<comment type="subcellular location">
    <subcellularLocation>
        <location evidence="2">Cell projection</location>
    </subcellularLocation>
    <subcellularLocation>
        <location evidence="1">Cytoplasm</location>
        <location evidence="1">Cytoskeleton</location>
    </subcellularLocation>
    <subcellularLocation>
        <location evidence="3 21">Membrane</location>
        <topology evidence="3 21">Single-pass type I membrane protein</topology>
    </subcellularLocation>
</comment>
<dbReference type="PANTHER" id="PTHR24049">
    <property type="entry name" value="CRUMBS FAMILY MEMBER"/>
    <property type="match status" value="1"/>
</dbReference>
<evidence type="ECO:0000256" key="9">
    <source>
        <dbReference type="ARBA" id="ARBA00022737"/>
    </source>
</evidence>
<keyword evidence="11" id="KW-0106">Calcium</keyword>
<dbReference type="PROSITE" id="PS00010">
    <property type="entry name" value="ASX_HYDROXYL"/>
    <property type="match status" value="2"/>
</dbReference>
<dbReference type="Pfam" id="PF01414">
    <property type="entry name" value="DSL"/>
    <property type="match status" value="1"/>
</dbReference>
<comment type="function">
    <text evidence="21">Putative Notch ligand involved in the mediation of Notch signaling.</text>
</comment>
<evidence type="ECO:0000256" key="1">
    <source>
        <dbReference type="ARBA" id="ARBA00004245"/>
    </source>
</evidence>
<dbReference type="FunFam" id="2.10.25.10:FF:000064">
    <property type="entry name" value="Delta-like protein"/>
    <property type="match status" value="1"/>
</dbReference>
<proteinExistence type="predicted"/>
<keyword evidence="13 21" id="KW-1133">Transmembrane helix</keyword>
<dbReference type="InterPro" id="IPR000742">
    <property type="entry name" value="EGF"/>
</dbReference>
<feature type="domain" description="EGF-like" evidence="24">
    <location>
        <begin position="550"/>
        <end position="586"/>
    </location>
</feature>
<dbReference type="CDD" id="cd00054">
    <property type="entry name" value="EGF_CA"/>
    <property type="match status" value="6"/>
</dbReference>
<dbReference type="GO" id="GO:0045597">
    <property type="term" value="P:positive regulation of cell differentiation"/>
    <property type="evidence" value="ECO:0007669"/>
    <property type="project" value="UniProtKB-ARBA"/>
</dbReference>
<dbReference type="InterPro" id="IPR000152">
    <property type="entry name" value="EGF-type_Asp/Asn_hydroxyl_site"/>
</dbReference>
<keyword evidence="6 19" id="KW-0245">EGF-like domain</keyword>
<dbReference type="FunFam" id="2.10.25.10:FF:000318">
    <property type="entry name" value="Eyes shut homolog"/>
    <property type="match status" value="1"/>
</dbReference>
<feature type="disulfide bond" evidence="19">
    <location>
        <begin position="500"/>
        <end position="509"/>
    </location>
</feature>
<dbReference type="InterPro" id="IPR051022">
    <property type="entry name" value="Notch_Cell-Fate_Det"/>
</dbReference>
<dbReference type="FunFam" id="2.10.25.10:FF:000012">
    <property type="entry name" value="Delta-like protein"/>
    <property type="match status" value="1"/>
</dbReference>
<name>A0A085NML4_9BILA</name>
<dbReference type="InterPro" id="IPR018097">
    <property type="entry name" value="EGF_Ca-bd_CS"/>
</dbReference>
<feature type="domain" description="EGF-like" evidence="24">
    <location>
        <begin position="433"/>
        <end position="472"/>
    </location>
</feature>
<dbReference type="PANTHER" id="PTHR24049:SF22">
    <property type="entry name" value="DROSOPHILA CRUMBS HOMOLOG"/>
    <property type="match status" value="1"/>
</dbReference>
<dbReference type="Pfam" id="PF00008">
    <property type="entry name" value="EGF"/>
    <property type="match status" value="5"/>
</dbReference>
<dbReference type="GO" id="GO:0045197">
    <property type="term" value="P:establishment or maintenance of epithelial cell apical/basal polarity"/>
    <property type="evidence" value="ECO:0007669"/>
    <property type="project" value="TreeGrafter"/>
</dbReference>
<feature type="domain" description="EGF-like" evidence="24">
    <location>
        <begin position="512"/>
        <end position="548"/>
    </location>
</feature>
<feature type="disulfide bond" evidence="20">
    <location>
        <begin position="281"/>
        <end position="290"/>
    </location>
</feature>
<evidence type="ECO:0000256" key="6">
    <source>
        <dbReference type="ARBA" id="ARBA00022536"/>
    </source>
</evidence>
<evidence type="ECO:0000256" key="18">
    <source>
        <dbReference type="ARBA" id="ARBA00023273"/>
    </source>
</evidence>
<dbReference type="GO" id="GO:0042995">
    <property type="term" value="C:cell projection"/>
    <property type="evidence" value="ECO:0007669"/>
    <property type="project" value="UniProtKB-SubCell"/>
</dbReference>
<dbReference type="Pfam" id="PF12661">
    <property type="entry name" value="hEGF"/>
    <property type="match status" value="2"/>
</dbReference>
<evidence type="ECO:0000256" key="21">
    <source>
        <dbReference type="RuleBase" id="RU280815"/>
    </source>
</evidence>
<evidence type="ECO:0000313" key="26">
    <source>
        <dbReference type="EMBL" id="KFD70710.1"/>
    </source>
</evidence>
<dbReference type="InterPro" id="IPR013032">
    <property type="entry name" value="EGF-like_CS"/>
</dbReference>
<keyword evidence="10" id="KW-0221">Differentiation</keyword>
<dbReference type="PROSITE" id="PS50026">
    <property type="entry name" value="EGF_3"/>
    <property type="match status" value="7"/>
</dbReference>
<dbReference type="GO" id="GO:0005509">
    <property type="term" value="F:calcium ion binding"/>
    <property type="evidence" value="ECO:0007669"/>
    <property type="project" value="InterPro"/>
</dbReference>
<dbReference type="FunFam" id="2.10.25.140:FF:000001">
    <property type="entry name" value="Delta-like protein"/>
    <property type="match status" value="1"/>
</dbReference>
<feature type="disulfide bond" evidence="19">
    <location>
        <begin position="538"/>
        <end position="547"/>
    </location>
</feature>
<feature type="transmembrane region" description="Helical" evidence="23">
    <location>
        <begin position="668"/>
        <end position="693"/>
    </location>
</feature>
<keyword evidence="16" id="KW-0325">Glycoprotein</keyword>
<keyword evidence="17" id="KW-0206">Cytoskeleton</keyword>
<dbReference type="Pfam" id="PF21700">
    <property type="entry name" value="EGF_DL_JAG"/>
    <property type="match status" value="1"/>
</dbReference>
<dbReference type="PROSITE" id="PS01187">
    <property type="entry name" value="EGF_CA"/>
    <property type="match status" value="2"/>
</dbReference>
<evidence type="ECO:0000256" key="22">
    <source>
        <dbReference type="SAM" id="MobiDB-lite"/>
    </source>
</evidence>